<dbReference type="InterPro" id="IPR013112">
    <property type="entry name" value="FAD-bd_8"/>
</dbReference>
<dbReference type="InterPro" id="IPR050415">
    <property type="entry name" value="MRET"/>
</dbReference>
<dbReference type="InterPro" id="IPR001433">
    <property type="entry name" value="OxRdtase_FAD/NAD-bd"/>
</dbReference>
<dbReference type="PRINTS" id="PR00410">
    <property type="entry name" value="PHEHYDRXLASE"/>
</dbReference>
<dbReference type="PROSITE" id="PS51384">
    <property type="entry name" value="FAD_FR"/>
    <property type="match status" value="1"/>
</dbReference>
<sequence>MSPMTQQALRWGSVYCVLALLPMGWLLFSPPTARSWAGEFSIMLGILALSVISLQALISGRHRWFAHGVGFDNVLQFHRQIGIGALCLVLAHPIILLIAHPDLIHYLDPRDETLRALMLMALIAATLTLVISSLWRTRFGLSYEWWRLIHGGLALFIVAGGLGHALMAQRYTQGATTSLGFGLLILLPIGLVVETRLIRPWRMRKRPWRVVDNQLEHGETSTLVLAPEGDHRFTFQPGQFFWITLGDSPFSLQQHPFSLSSSAAQDGQLAFSAKQLGDFTRQLPKVSPNTRAFIEGPYGAFIANPDNASGIVMMAGGIGVTPFMSMLYTFRDRNVQIPLWLVYANPTWQEATFRESLEALEEQLNLTVIHVISDPHDGWEGETGYVDQALIERCLPQDDKQRDYFICGPDPMMNAAEGALIHLSIAPTRIFSDRFDIV</sequence>
<comment type="subcellular location">
    <subcellularLocation>
        <location evidence="1">Membrane</location>
        <topology evidence="1">Multi-pass membrane protein</topology>
    </subcellularLocation>
</comment>
<feature type="transmembrane region" description="Helical" evidence="5">
    <location>
        <begin position="12"/>
        <end position="28"/>
    </location>
</feature>
<accession>A0A0F9USS7</accession>
<dbReference type="GO" id="GO:0016020">
    <property type="term" value="C:membrane"/>
    <property type="evidence" value="ECO:0007669"/>
    <property type="project" value="UniProtKB-SubCell"/>
</dbReference>
<feature type="transmembrane region" description="Helical" evidence="5">
    <location>
        <begin position="113"/>
        <end position="135"/>
    </location>
</feature>
<feature type="transmembrane region" description="Helical" evidence="5">
    <location>
        <begin position="81"/>
        <end position="101"/>
    </location>
</feature>
<dbReference type="InterPro" id="IPR017938">
    <property type="entry name" value="Riboflavin_synthase-like_b-brl"/>
</dbReference>
<dbReference type="CDD" id="cd06198">
    <property type="entry name" value="FNR_like_3"/>
    <property type="match status" value="1"/>
</dbReference>
<dbReference type="SUPFAM" id="SSF52343">
    <property type="entry name" value="Ferredoxin reductase-like, C-terminal NADP-linked domain"/>
    <property type="match status" value="1"/>
</dbReference>
<dbReference type="AlphaFoldDB" id="A0A0F9USS7"/>
<feature type="transmembrane region" description="Helical" evidence="5">
    <location>
        <begin position="40"/>
        <end position="60"/>
    </location>
</feature>
<dbReference type="GO" id="GO:0016491">
    <property type="term" value="F:oxidoreductase activity"/>
    <property type="evidence" value="ECO:0007669"/>
    <property type="project" value="InterPro"/>
</dbReference>
<dbReference type="InterPro" id="IPR017927">
    <property type="entry name" value="FAD-bd_FR_type"/>
</dbReference>
<dbReference type="SUPFAM" id="SSF63380">
    <property type="entry name" value="Riboflavin synthase domain-like"/>
    <property type="match status" value="1"/>
</dbReference>
<dbReference type="Pfam" id="PF00175">
    <property type="entry name" value="NAD_binding_1"/>
    <property type="match status" value="1"/>
</dbReference>
<dbReference type="InterPro" id="IPR039261">
    <property type="entry name" value="FNR_nucleotide-bd"/>
</dbReference>
<feature type="transmembrane region" description="Helical" evidence="5">
    <location>
        <begin position="179"/>
        <end position="198"/>
    </location>
</feature>
<feature type="transmembrane region" description="Helical" evidence="5">
    <location>
        <begin position="147"/>
        <end position="167"/>
    </location>
</feature>
<dbReference type="PANTHER" id="PTHR47354">
    <property type="entry name" value="NADH OXIDOREDUCTASE HCR"/>
    <property type="match status" value="1"/>
</dbReference>
<reference evidence="7" key="1">
    <citation type="journal article" date="2015" name="Nature">
        <title>Complex archaea that bridge the gap between prokaryotes and eukaryotes.</title>
        <authorList>
            <person name="Spang A."/>
            <person name="Saw J.H."/>
            <person name="Jorgensen S.L."/>
            <person name="Zaremba-Niedzwiedzka K."/>
            <person name="Martijn J."/>
            <person name="Lind A.E."/>
            <person name="van Eijk R."/>
            <person name="Schleper C."/>
            <person name="Guy L."/>
            <person name="Ettema T.J."/>
        </authorList>
    </citation>
    <scope>NUCLEOTIDE SEQUENCE</scope>
</reference>
<evidence type="ECO:0000256" key="3">
    <source>
        <dbReference type="ARBA" id="ARBA00022989"/>
    </source>
</evidence>
<dbReference type="EMBL" id="LAZR01000076">
    <property type="protein sequence ID" value="KKN94734.1"/>
    <property type="molecule type" value="Genomic_DNA"/>
</dbReference>
<gene>
    <name evidence="7" type="ORF">LCGC14_0185500</name>
</gene>
<evidence type="ECO:0000313" key="7">
    <source>
        <dbReference type="EMBL" id="KKN94734.1"/>
    </source>
</evidence>
<evidence type="ECO:0000256" key="4">
    <source>
        <dbReference type="ARBA" id="ARBA00023136"/>
    </source>
</evidence>
<dbReference type="Pfam" id="PF08022">
    <property type="entry name" value="FAD_binding_8"/>
    <property type="match status" value="1"/>
</dbReference>
<dbReference type="PANTHER" id="PTHR47354:SF5">
    <property type="entry name" value="PROTEIN RFBI"/>
    <property type="match status" value="1"/>
</dbReference>
<dbReference type="Gene3D" id="3.40.50.80">
    <property type="entry name" value="Nucleotide-binding domain of ferredoxin-NADP reductase (FNR) module"/>
    <property type="match status" value="1"/>
</dbReference>
<keyword evidence="4 5" id="KW-0472">Membrane</keyword>
<keyword evidence="2 5" id="KW-0812">Transmembrane</keyword>
<dbReference type="InterPro" id="IPR013130">
    <property type="entry name" value="Fe3_Rdtase_TM_dom"/>
</dbReference>
<dbReference type="Gene3D" id="2.40.30.10">
    <property type="entry name" value="Translation factors"/>
    <property type="match status" value="1"/>
</dbReference>
<feature type="domain" description="FAD-binding FR-type" evidence="6">
    <location>
        <begin position="203"/>
        <end position="304"/>
    </location>
</feature>
<proteinExistence type="predicted"/>
<evidence type="ECO:0000256" key="5">
    <source>
        <dbReference type="SAM" id="Phobius"/>
    </source>
</evidence>
<keyword evidence="3 5" id="KW-1133">Transmembrane helix</keyword>
<protein>
    <recommendedName>
        <fullName evidence="6">FAD-binding FR-type domain-containing protein</fullName>
    </recommendedName>
</protein>
<evidence type="ECO:0000256" key="1">
    <source>
        <dbReference type="ARBA" id="ARBA00004141"/>
    </source>
</evidence>
<evidence type="ECO:0000256" key="2">
    <source>
        <dbReference type="ARBA" id="ARBA00022692"/>
    </source>
</evidence>
<name>A0A0F9USS7_9ZZZZ</name>
<comment type="caution">
    <text evidence="7">The sequence shown here is derived from an EMBL/GenBank/DDBJ whole genome shotgun (WGS) entry which is preliminary data.</text>
</comment>
<evidence type="ECO:0000259" key="6">
    <source>
        <dbReference type="PROSITE" id="PS51384"/>
    </source>
</evidence>
<dbReference type="Pfam" id="PF01794">
    <property type="entry name" value="Ferric_reduct"/>
    <property type="match status" value="1"/>
</dbReference>
<organism evidence="7">
    <name type="scientific">marine sediment metagenome</name>
    <dbReference type="NCBI Taxonomy" id="412755"/>
    <lineage>
        <taxon>unclassified sequences</taxon>
        <taxon>metagenomes</taxon>
        <taxon>ecological metagenomes</taxon>
    </lineage>
</organism>